<keyword evidence="3" id="KW-1185">Reference proteome</keyword>
<protein>
    <submittedName>
        <fullName evidence="2">Uncharacterized protein</fullName>
    </submittedName>
</protein>
<reference evidence="2 3" key="1">
    <citation type="submission" date="2014-02" db="EMBL/GenBank/DDBJ databases">
        <title>The genome sequence of Colletotrichum nymphaeae SA-01.</title>
        <authorList>
            <person name="Baroncelli R."/>
            <person name="Thon M.R."/>
        </authorList>
    </citation>
    <scope>NUCLEOTIDE SEQUENCE [LARGE SCALE GENOMIC DNA]</scope>
    <source>
        <strain evidence="2 3">SA-01</strain>
    </source>
</reference>
<feature type="compositionally biased region" description="Basic and acidic residues" evidence="1">
    <location>
        <begin position="30"/>
        <end position="40"/>
    </location>
</feature>
<evidence type="ECO:0000256" key="1">
    <source>
        <dbReference type="SAM" id="MobiDB-lite"/>
    </source>
</evidence>
<feature type="compositionally biased region" description="Polar residues" evidence="1">
    <location>
        <begin position="269"/>
        <end position="289"/>
    </location>
</feature>
<feature type="region of interest" description="Disordered" evidence="1">
    <location>
        <begin position="210"/>
        <end position="289"/>
    </location>
</feature>
<proteinExistence type="predicted"/>
<accession>A0A135UNT5</accession>
<organism evidence="2 3">
    <name type="scientific">Colletotrichum nymphaeae SA-01</name>
    <dbReference type="NCBI Taxonomy" id="1460502"/>
    <lineage>
        <taxon>Eukaryota</taxon>
        <taxon>Fungi</taxon>
        <taxon>Dikarya</taxon>
        <taxon>Ascomycota</taxon>
        <taxon>Pezizomycotina</taxon>
        <taxon>Sordariomycetes</taxon>
        <taxon>Hypocreomycetidae</taxon>
        <taxon>Glomerellales</taxon>
        <taxon>Glomerellaceae</taxon>
        <taxon>Colletotrichum</taxon>
        <taxon>Colletotrichum acutatum species complex</taxon>
    </lineage>
</organism>
<dbReference type="AlphaFoldDB" id="A0A135UNT5"/>
<gene>
    <name evidence="2" type="ORF">CNYM01_02354</name>
</gene>
<evidence type="ECO:0000313" key="2">
    <source>
        <dbReference type="EMBL" id="KXH62061.1"/>
    </source>
</evidence>
<name>A0A135UNT5_9PEZI</name>
<sequence>MRAEYQSPELKRRMFQTEWNGRGEVSVGGPREESTVNVEKDWKKKTKKKRSASVAEAGRVETWAEERVPGFPPGGQGTNPKEARPCRWFRWITRRTAAKLHSRDLILHRLYLLRSAAVSGRVAANVPKVPYCLFCLPFVIATALSSEGFPLPERSPPTRKSGRRALLPPHTLPYRSKYRHRARPRQERYPTLAHIRRRERTTRGYLSSKFIVSSSGQSPQGKKRCGVSSRHLQFDSSEPHISIPSPGPRPSTRRGLDPNRTPFHHHNSFPLTTHETQPNTTYFLPSSPI</sequence>
<evidence type="ECO:0000313" key="3">
    <source>
        <dbReference type="Proteomes" id="UP000070054"/>
    </source>
</evidence>
<comment type="caution">
    <text evidence="2">The sequence shown here is derived from an EMBL/GenBank/DDBJ whole genome shotgun (WGS) entry which is preliminary data.</text>
</comment>
<feature type="region of interest" description="Disordered" evidence="1">
    <location>
        <begin position="21"/>
        <end position="40"/>
    </location>
</feature>
<dbReference type="Proteomes" id="UP000070054">
    <property type="component" value="Unassembled WGS sequence"/>
</dbReference>
<feature type="compositionally biased region" description="Polar residues" evidence="1">
    <location>
        <begin position="210"/>
        <end position="220"/>
    </location>
</feature>
<feature type="region of interest" description="Disordered" evidence="1">
    <location>
        <begin position="151"/>
        <end position="170"/>
    </location>
</feature>
<dbReference type="EMBL" id="JEMN01000336">
    <property type="protein sequence ID" value="KXH62061.1"/>
    <property type="molecule type" value="Genomic_DNA"/>
</dbReference>